<evidence type="ECO:0000256" key="4">
    <source>
        <dbReference type="SAM" id="SignalP"/>
    </source>
</evidence>
<sequence>MKHLLLAGVALASAAAPALARDLTIQDVASLSRVGAPVVSPDGKWLVWQQRETDLAANRGRYDLWRLDLSKKGATPEKLVAEAEVNETSPQFSKDGATVWFQSDKGGEDAVWSVAVTGGTARKLSAIPGGFSGFKVAPTGDKVLVWADRKPGAPSLELPQVKKDPNAGSGRTYDQLFVRHWDTWANGDRSQLFVLPFGLEGATGNGVAIGGELIGDTPSKPFGGGEELAWSPDGKTVYFALREAGRIEATSTNLDIFATPADGSAPPTNLTADNDGMDNLPTVSPDGKWLAYFAMARATYEADRQVLMLRDLASGQVRALTEAWDRSVSSIAWAPDGKSLYVTAQDTQEEPIFRVDAKSGKVMRLTQAGVVSAVLPTKSGVVFAMNSLTAPDDFYRLGGSKVERLTSVNAAKLAGIDLPKVERFSFTGANNDTVWGYAVRPASLAEGAKAPIAFVVHGGPQGSSNNSWSYRWNPAIFAGAGYAVVSVDFHGSTGYGQAFTDAIRNNWGGWPLEDLQKGLKAATDKFAYLDGDNACALGASYGGYMMNWIAGQWPDRFKCLVQHDGVFDARAMAYETEELWFDEWEHGGKAYFEDPQAFEKWNPVHHVDKWKTPMLVITGEKDFRIPYTQGLASFTALQRREIPSRLVVFPDENHWVLKPKNSMQWYGEVLGWLNNHTGGRDGFVAKGCDKPVCD</sequence>
<comment type="caution">
    <text evidence="6">The sequence shown here is derived from an EMBL/GenBank/DDBJ whole genome shotgun (WGS) entry which is preliminary data.</text>
</comment>
<feature type="signal peptide" evidence="4">
    <location>
        <begin position="1"/>
        <end position="20"/>
    </location>
</feature>
<dbReference type="InterPro" id="IPR001375">
    <property type="entry name" value="Peptidase_S9_cat"/>
</dbReference>
<dbReference type="GO" id="GO:0005524">
    <property type="term" value="F:ATP binding"/>
    <property type="evidence" value="ECO:0007669"/>
    <property type="project" value="UniProtKB-KW"/>
</dbReference>
<proteinExistence type="predicted"/>
<dbReference type="Pfam" id="PF00326">
    <property type="entry name" value="Peptidase_S9"/>
    <property type="match status" value="1"/>
</dbReference>
<feature type="domain" description="Peptidase S9 prolyl oligopeptidase catalytic" evidence="5">
    <location>
        <begin position="468"/>
        <end position="679"/>
    </location>
</feature>
<dbReference type="Pfam" id="PF07676">
    <property type="entry name" value="PD40"/>
    <property type="match status" value="3"/>
</dbReference>
<dbReference type="Gene3D" id="2.120.10.30">
    <property type="entry name" value="TolB, C-terminal domain"/>
    <property type="match status" value="2"/>
</dbReference>
<dbReference type="PANTHER" id="PTHR42776">
    <property type="entry name" value="SERINE PEPTIDASE S9 FAMILY MEMBER"/>
    <property type="match status" value="1"/>
</dbReference>
<accession>A0ABU3Y680</accession>
<dbReference type="Gene3D" id="3.40.50.1820">
    <property type="entry name" value="alpha/beta hydrolase"/>
    <property type="match status" value="1"/>
</dbReference>
<dbReference type="EMBL" id="JAWJEJ010000001">
    <property type="protein sequence ID" value="MDV3456682.1"/>
    <property type="molecule type" value="Genomic_DNA"/>
</dbReference>
<dbReference type="Proteomes" id="UP001273531">
    <property type="component" value="Unassembled WGS sequence"/>
</dbReference>
<keyword evidence="7" id="KW-1185">Reference proteome</keyword>
<dbReference type="InterPro" id="IPR011659">
    <property type="entry name" value="WD40"/>
</dbReference>
<evidence type="ECO:0000313" key="6">
    <source>
        <dbReference type="EMBL" id="MDV3456682.1"/>
    </source>
</evidence>
<keyword evidence="6" id="KW-0547">Nucleotide-binding</keyword>
<dbReference type="RefSeq" id="WP_317225856.1">
    <property type="nucleotide sequence ID" value="NZ_JAWJEJ010000001.1"/>
</dbReference>
<name>A0ABU3Y680_9SPHN</name>
<keyword evidence="6" id="KW-0067">ATP-binding</keyword>
<feature type="chain" id="PRO_5045646977" evidence="4">
    <location>
        <begin position="21"/>
        <end position="694"/>
    </location>
</feature>
<evidence type="ECO:0000313" key="7">
    <source>
        <dbReference type="Proteomes" id="UP001273531"/>
    </source>
</evidence>
<dbReference type="InterPro" id="IPR029058">
    <property type="entry name" value="AB_hydrolase_fold"/>
</dbReference>
<dbReference type="SUPFAM" id="SSF82171">
    <property type="entry name" value="DPP6 N-terminal domain-like"/>
    <property type="match status" value="1"/>
</dbReference>
<evidence type="ECO:0000259" key="5">
    <source>
        <dbReference type="Pfam" id="PF00326"/>
    </source>
</evidence>
<dbReference type="PANTHER" id="PTHR42776:SF13">
    <property type="entry name" value="DIPEPTIDYL-PEPTIDASE 5"/>
    <property type="match status" value="1"/>
</dbReference>
<keyword evidence="3" id="KW-0645">Protease</keyword>
<gene>
    <name evidence="6" type="ORF">RZN05_06770</name>
</gene>
<dbReference type="GO" id="GO:0016787">
    <property type="term" value="F:hydrolase activity"/>
    <property type="evidence" value="ECO:0007669"/>
    <property type="project" value="UniProtKB-KW"/>
</dbReference>
<dbReference type="EC" id="3.4.-.-" evidence="6"/>
<evidence type="ECO:0000256" key="3">
    <source>
        <dbReference type="ARBA" id="ARBA00022825"/>
    </source>
</evidence>
<keyword evidence="1 4" id="KW-0732">Signal</keyword>
<protein>
    <submittedName>
        <fullName evidence="6">S9 family peptidase</fullName>
        <ecNumber evidence="6">3.4.-.-</ecNumber>
    </submittedName>
</protein>
<organism evidence="6 7">
    <name type="scientific">Sphingomonas agrestis</name>
    <dbReference type="NCBI Taxonomy" id="3080540"/>
    <lineage>
        <taxon>Bacteria</taxon>
        <taxon>Pseudomonadati</taxon>
        <taxon>Pseudomonadota</taxon>
        <taxon>Alphaproteobacteria</taxon>
        <taxon>Sphingomonadales</taxon>
        <taxon>Sphingomonadaceae</taxon>
        <taxon>Sphingomonas</taxon>
    </lineage>
</organism>
<evidence type="ECO:0000256" key="1">
    <source>
        <dbReference type="ARBA" id="ARBA00022729"/>
    </source>
</evidence>
<dbReference type="InterPro" id="IPR011042">
    <property type="entry name" value="6-blade_b-propeller_TolB-like"/>
</dbReference>
<keyword evidence="2 6" id="KW-0378">Hydrolase</keyword>
<reference evidence="6 7" key="1">
    <citation type="submission" date="2023-10" db="EMBL/GenBank/DDBJ databases">
        <title>Sphingomonas sp. HF-S4 16S ribosomal RNA gene Genome sequencing and assembly.</title>
        <authorList>
            <person name="Lee H."/>
        </authorList>
    </citation>
    <scope>NUCLEOTIDE SEQUENCE [LARGE SCALE GENOMIC DNA]</scope>
    <source>
        <strain evidence="6 7">HF-S4</strain>
    </source>
</reference>
<dbReference type="SUPFAM" id="SSF53474">
    <property type="entry name" value="alpha/beta-Hydrolases"/>
    <property type="match status" value="1"/>
</dbReference>
<evidence type="ECO:0000256" key="2">
    <source>
        <dbReference type="ARBA" id="ARBA00022801"/>
    </source>
</evidence>
<keyword evidence="3" id="KW-0720">Serine protease</keyword>